<feature type="compositionally biased region" description="Low complexity" evidence="1">
    <location>
        <begin position="43"/>
        <end position="61"/>
    </location>
</feature>
<dbReference type="Proteomes" id="UP000038802">
    <property type="component" value="Unassembled WGS sequence"/>
</dbReference>
<dbReference type="EMBL" id="CSAE01000006">
    <property type="protein sequence ID" value="COU94699.1"/>
    <property type="molecule type" value="Genomic_DNA"/>
</dbReference>
<dbReference type="AlphaFoldDB" id="A0A0U0QJH5"/>
<gene>
    <name evidence="2" type="ORF">ERS007703_00129</name>
</gene>
<name>A0A0U0QJH5_MYCTX</name>
<proteinExistence type="predicted"/>
<evidence type="ECO:0000313" key="2">
    <source>
        <dbReference type="EMBL" id="COU94699.1"/>
    </source>
</evidence>
<reference evidence="3" key="1">
    <citation type="submission" date="2015-03" db="EMBL/GenBank/DDBJ databases">
        <authorList>
            <consortium name="Pathogen Informatics"/>
        </authorList>
    </citation>
    <scope>NUCLEOTIDE SEQUENCE [LARGE SCALE GENOMIC DNA]</scope>
    <source>
        <strain evidence="3">K00500041</strain>
    </source>
</reference>
<evidence type="ECO:0000313" key="3">
    <source>
        <dbReference type="Proteomes" id="UP000038802"/>
    </source>
</evidence>
<feature type="region of interest" description="Disordered" evidence="1">
    <location>
        <begin position="38"/>
        <end position="61"/>
    </location>
</feature>
<protein>
    <submittedName>
        <fullName evidence="2">Uncharacterized protein</fullName>
    </submittedName>
</protein>
<sequence>MIESAAVVTSPERGCVPRYSGSSAFKLNESVPTRMLLRTNGYKSTRTPLRSKSSTSSSPMP</sequence>
<accession>A0A0U0QJH5</accession>
<evidence type="ECO:0000256" key="1">
    <source>
        <dbReference type="SAM" id="MobiDB-lite"/>
    </source>
</evidence>
<organism evidence="2 3">
    <name type="scientific">Mycobacterium tuberculosis</name>
    <dbReference type="NCBI Taxonomy" id="1773"/>
    <lineage>
        <taxon>Bacteria</taxon>
        <taxon>Bacillati</taxon>
        <taxon>Actinomycetota</taxon>
        <taxon>Actinomycetes</taxon>
        <taxon>Mycobacteriales</taxon>
        <taxon>Mycobacteriaceae</taxon>
        <taxon>Mycobacterium</taxon>
        <taxon>Mycobacterium tuberculosis complex</taxon>
    </lineage>
</organism>